<dbReference type="RefSeq" id="WP_184827933.1">
    <property type="nucleotide sequence ID" value="NZ_BMTK01000031.1"/>
</dbReference>
<dbReference type="GO" id="GO:0004527">
    <property type="term" value="F:exonuclease activity"/>
    <property type="evidence" value="ECO:0007669"/>
    <property type="project" value="UniProtKB-KW"/>
</dbReference>
<reference evidence="1 2" key="1">
    <citation type="submission" date="2020-08" db="EMBL/GenBank/DDBJ databases">
        <title>Genomic Encyclopedia of Type Strains, Phase III (KMG-III): the genomes of soil and plant-associated and newly described type strains.</title>
        <authorList>
            <person name="Whitman W."/>
        </authorList>
    </citation>
    <scope>NUCLEOTIDE SEQUENCE [LARGE SCALE GENOMIC DNA]</scope>
    <source>
        <strain evidence="1 2">CECT 3273</strain>
    </source>
</reference>
<keyword evidence="2" id="KW-1185">Reference proteome</keyword>
<organism evidence="1 2">
    <name type="scientific">Streptomyces griseomycini</name>
    <dbReference type="NCBI Taxonomy" id="66895"/>
    <lineage>
        <taxon>Bacteria</taxon>
        <taxon>Bacillati</taxon>
        <taxon>Actinomycetota</taxon>
        <taxon>Actinomycetes</taxon>
        <taxon>Kitasatosporales</taxon>
        <taxon>Streptomycetaceae</taxon>
        <taxon>Streptomyces</taxon>
    </lineage>
</organism>
<protein>
    <submittedName>
        <fullName evidence="1">DNA polymerase/3'-5' exonuclease PolX</fullName>
    </submittedName>
</protein>
<dbReference type="EMBL" id="JACHJI010000017">
    <property type="protein sequence ID" value="MBB4902535.1"/>
    <property type="molecule type" value="Genomic_DNA"/>
</dbReference>
<evidence type="ECO:0000313" key="2">
    <source>
        <dbReference type="Proteomes" id="UP000579523"/>
    </source>
</evidence>
<evidence type="ECO:0000313" key="1">
    <source>
        <dbReference type="EMBL" id="MBB4902535.1"/>
    </source>
</evidence>
<name>A0A7W7VA32_9ACTN</name>
<keyword evidence="1" id="KW-0269">Exonuclease</keyword>
<accession>A0A7W7VA32</accession>
<sequence>MTAPVPALRWTPPLDAQALTGVLEKVRQWTPFDGGALLDDIATALDDVAPSGAGLEGLAQRLHEHLTRLVDIAIATEAAHEDHEAGRLAQRARALHAERTPADHQSAVGHLRRMAWAANELLERLAAIGCLKEAA</sequence>
<dbReference type="InterPro" id="IPR046300">
    <property type="entry name" value="DUF6415"/>
</dbReference>
<comment type="caution">
    <text evidence="1">The sequence shown here is derived from an EMBL/GenBank/DDBJ whole genome shotgun (WGS) entry which is preliminary data.</text>
</comment>
<keyword evidence="1" id="KW-0540">Nuclease</keyword>
<dbReference type="AlphaFoldDB" id="A0A7W7VA32"/>
<gene>
    <name evidence="1" type="ORF">FHS37_006632</name>
</gene>
<dbReference type="Pfam" id="PF19979">
    <property type="entry name" value="DUF6415"/>
    <property type="match status" value="1"/>
</dbReference>
<dbReference type="Proteomes" id="UP000579523">
    <property type="component" value="Unassembled WGS sequence"/>
</dbReference>
<proteinExistence type="predicted"/>
<keyword evidence="1" id="KW-0378">Hydrolase</keyword>